<organism evidence="1 2">
    <name type="scientific">Cetraspora pellucida</name>
    <dbReference type="NCBI Taxonomy" id="1433469"/>
    <lineage>
        <taxon>Eukaryota</taxon>
        <taxon>Fungi</taxon>
        <taxon>Fungi incertae sedis</taxon>
        <taxon>Mucoromycota</taxon>
        <taxon>Glomeromycotina</taxon>
        <taxon>Glomeromycetes</taxon>
        <taxon>Diversisporales</taxon>
        <taxon>Gigasporaceae</taxon>
        <taxon>Cetraspora</taxon>
    </lineage>
</organism>
<keyword evidence="2" id="KW-1185">Reference proteome</keyword>
<sequence>MNNQYCSAQKLIPYNLVFGQLLHSETNVADILINDNYKKEELSNTLATNTSVFNTLASNNTSASNTLASNTSVSNILVFNTSAILKTDDNNKLYDDLSDI</sequence>
<protein>
    <submittedName>
        <fullName evidence="1">14565_t:CDS:1</fullName>
    </submittedName>
</protein>
<proteinExistence type="predicted"/>
<reference evidence="1" key="1">
    <citation type="submission" date="2021-06" db="EMBL/GenBank/DDBJ databases">
        <authorList>
            <person name="Kallberg Y."/>
            <person name="Tangrot J."/>
            <person name="Rosling A."/>
        </authorList>
    </citation>
    <scope>NUCLEOTIDE SEQUENCE</scope>
    <source>
        <strain evidence="1">28 12/20/2015</strain>
    </source>
</reference>
<name>A0ACA9LKW6_9GLOM</name>
<gene>
    <name evidence="1" type="ORF">SPELUC_LOCUS4627</name>
</gene>
<comment type="caution">
    <text evidence="1">The sequence shown here is derived from an EMBL/GenBank/DDBJ whole genome shotgun (WGS) entry which is preliminary data.</text>
</comment>
<dbReference type="EMBL" id="CAJVPW010004235">
    <property type="protein sequence ID" value="CAG8537022.1"/>
    <property type="molecule type" value="Genomic_DNA"/>
</dbReference>
<evidence type="ECO:0000313" key="1">
    <source>
        <dbReference type="EMBL" id="CAG8537022.1"/>
    </source>
</evidence>
<dbReference type="Proteomes" id="UP000789366">
    <property type="component" value="Unassembled WGS sequence"/>
</dbReference>
<accession>A0ACA9LKW6</accession>
<evidence type="ECO:0000313" key="2">
    <source>
        <dbReference type="Proteomes" id="UP000789366"/>
    </source>
</evidence>